<protein>
    <submittedName>
        <fullName evidence="1">Uncharacterized protein</fullName>
    </submittedName>
</protein>
<dbReference type="RefSeq" id="WP_120113412.1">
    <property type="nucleotide sequence ID" value="NZ_QXQB01000005.1"/>
</dbReference>
<reference evidence="1 2" key="1">
    <citation type="submission" date="2018-09" db="EMBL/GenBank/DDBJ databases">
        <title>Paenibacillus aracenensis nov. sp. isolated from a cave in southern Spain.</title>
        <authorList>
            <person name="Jurado V."/>
            <person name="Gutierrez-Patricio S."/>
            <person name="Gonzalez-Pimentel J.L."/>
            <person name="Miller A.Z."/>
            <person name="Laiz L."/>
            <person name="Saiz-Jimenez C."/>
        </authorList>
    </citation>
    <scope>NUCLEOTIDE SEQUENCE [LARGE SCALE GENOMIC DNA]</scope>
    <source>
        <strain evidence="1 2">JCM 19203</strain>
    </source>
</reference>
<organism evidence="1 2">
    <name type="scientific">Paenibacillus pinisoli</name>
    <dbReference type="NCBI Taxonomy" id="1276110"/>
    <lineage>
        <taxon>Bacteria</taxon>
        <taxon>Bacillati</taxon>
        <taxon>Bacillota</taxon>
        <taxon>Bacilli</taxon>
        <taxon>Bacillales</taxon>
        <taxon>Paenibacillaceae</taxon>
        <taxon>Paenibacillus</taxon>
    </lineage>
</organism>
<dbReference type="AlphaFoldDB" id="A0A3A6PF73"/>
<keyword evidence="2" id="KW-1185">Reference proteome</keyword>
<sequence>MSHKSKILSTGVLRRHSSTKFLTVEALNADPNDSRSVTVQMFDWSSGSPVLLPMVDPTTQTIPPNQYRTFRSFELPPATFAYEVRIIHPKDKDVVTNVFGLSDISFDPQEGNNVLQHDLAKLKLR</sequence>
<accession>A0A3A6PF73</accession>
<evidence type="ECO:0000313" key="1">
    <source>
        <dbReference type="EMBL" id="RJX37488.1"/>
    </source>
</evidence>
<comment type="caution">
    <text evidence="1">The sequence shown here is derived from an EMBL/GenBank/DDBJ whole genome shotgun (WGS) entry which is preliminary data.</text>
</comment>
<proteinExistence type="predicted"/>
<evidence type="ECO:0000313" key="2">
    <source>
        <dbReference type="Proteomes" id="UP000267798"/>
    </source>
</evidence>
<dbReference type="Proteomes" id="UP000267798">
    <property type="component" value="Unassembled WGS sequence"/>
</dbReference>
<name>A0A3A6PF73_9BACL</name>
<gene>
    <name evidence="1" type="ORF">D3P09_21115</name>
</gene>
<dbReference type="EMBL" id="QXQB01000005">
    <property type="protein sequence ID" value="RJX37488.1"/>
    <property type="molecule type" value="Genomic_DNA"/>
</dbReference>
<dbReference type="OrthoDB" id="2604377at2"/>